<organism evidence="1 2">
    <name type="scientific">Sporomusa silvacetica DSM 10669</name>
    <dbReference type="NCBI Taxonomy" id="1123289"/>
    <lineage>
        <taxon>Bacteria</taxon>
        <taxon>Bacillati</taxon>
        <taxon>Bacillota</taxon>
        <taxon>Negativicutes</taxon>
        <taxon>Selenomonadales</taxon>
        <taxon>Sporomusaceae</taxon>
        <taxon>Sporomusa</taxon>
    </lineage>
</organism>
<gene>
    <name evidence="1" type="ORF">SPSIL_052580</name>
</gene>
<name>A0ABZ3ITW6_9FIRM</name>
<reference evidence="1" key="1">
    <citation type="submission" date="2024-05" db="EMBL/GenBank/DDBJ databases">
        <title>Isolation and characterization of Sporomusa carbonis sp. nov., a carboxydotrophic hydrogenogen in the genus of Sporomusa isolated from a charcoal burning pile.</title>
        <authorList>
            <person name="Boeer T."/>
            <person name="Rosenbaum F."/>
            <person name="Eysell L."/>
            <person name="Mueller V."/>
            <person name="Daniel R."/>
            <person name="Poehlein A."/>
        </authorList>
    </citation>
    <scope>NUCLEOTIDE SEQUENCE [LARGE SCALE GENOMIC DNA]</scope>
    <source>
        <strain evidence="1">DSM 10669</strain>
    </source>
</reference>
<protein>
    <submittedName>
        <fullName evidence="1">Uncharacterized protein</fullName>
    </submittedName>
</protein>
<dbReference type="Proteomes" id="UP000216752">
    <property type="component" value="Chromosome"/>
</dbReference>
<dbReference type="RefSeq" id="WP_094604506.1">
    <property type="nucleotide sequence ID" value="NZ_CP155573.1"/>
</dbReference>
<accession>A0ABZ3ITW6</accession>
<keyword evidence="2" id="KW-1185">Reference proteome</keyword>
<proteinExistence type="predicted"/>
<evidence type="ECO:0000313" key="1">
    <source>
        <dbReference type="EMBL" id="XFO69030.1"/>
    </source>
</evidence>
<evidence type="ECO:0000313" key="2">
    <source>
        <dbReference type="Proteomes" id="UP000216752"/>
    </source>
</evidence>
<sequence>MKYTLPSSAYVERPAEFSIIEGRGCVAEIKFDILGSNDNIIYKNTQIGEIHGYLLNVDRMERDGYRSEDEYCNGDDVSDIYWSMHDDLFGNNEKSKIYFT</sequence>
<dbReference type="EMBL" id="CP155573">
    <property type="protein sequence ID" value="XFO69030.1"/>
    <property type="molecule type" value="Genomic_DNA"/>
</dbReference>